<feature type="transmembrane region" description="Helical" evidence="8">
    <location>
        <begin position="17"/>
        <end position="43"/>
    </location>
</feature>
<dbReference type="OrthoDB" id="396983at2"/>
<keyword evidence="3" id="KW-1003">Cell membrane</keyword>
<protein>
    <submittedName>
        <fullName evidence="10">PTS sugar transporter subunit IIC</fullName>
    </submittedName>
</protein>
<evidence type="ECO:0000256" key="7">
    <source>
        <dbReference type="ARBA" id="ARBA00023136"/>
    </source>
</evidence>
<proteinExistence type="predicted"/>
<dbReference type="GO" id="GO:0005886">
    <property type="term" value="C:plasma membrane"/>
    <property type="evidence" value="ECO:0007669"/>
    <property type="project" value="UniProtKB-SubCell"/>
</dbReference>
<evidence type="ECO:0000313" key="11">
    <source>
        <dbReference type="Proteomes" id="UP000371977"/>
    </source>
</evidence>
<evidence type="ECO:0000256" key="3">
    <source>
        <dbReference type="ARBA" id="ARBA00022475"/>
    </source>
</evidence>
<feature type="transmembrane region" description="Helical" evidence="8">
    <location>
        <begin position="226"/>
        <end position="255"/>
    </location>
</feature>
<keyword evidence="7 8" id="KW-0472">Membrane</keyword>
<keyword evidence="5 8" id="KW-0812">Transmembrane</keyword>
<feature type="transmembrane region" description="Helical" evidence="8">
    <location>
        <begin position="198"/>
        <end position="220"/>
    </location>
</feature>
<keyword evidence="11" id="KW-1185">Reference proteome</keyword>
<dbReference type="RefSeq" id="WP_148623201.1">
    <property type="nucleotide sequence ID" value="NZ_SDGZ01000020.1"/>
</dbReference>
<reference evidence="10 11" key="1">
    <citation type="submission" date="2019-01" db="EMBL/GenBank/DDBJ databases">
        <title>Weissella sp. nov., a novel lactic acid bacterium isolated from animal feces.</title>
        <authorList>
            <person name="Wang L.-T."/>
        </authorList>
    </citation>
    <scope>NUCLEOTIDE SEQUENCE [LARGE SCALE GENOMIC DNA]</scope>
    <source>
        <strain evidence="10 11">8H-2</strain>
    </source>
</reference>
<dbReference type="GO" id="GO:0008982">
    <property type="term" value="F:protein-N(PI)-phosphohistidine-sugar phosphotransferase activity"/>
    <property type="evidence" value="ECO:0007669"/>
    <property type="project" value="InterPro"/>
</dbReference>
<feature type="transmembrane region" description="Helical" evidence="8">
    <location>
        <begin position="55"/>
        <end position="78"/>
    </location>
</feature>
<evidence type="ECO:0000256" key="6">
    <source>
        <dbReference type="ARBA" id="ARBA00022989"/>
    </source>
</evidence>
<comment type="subcellular location">
    <subcellularLocation>
        <location evidence="1">Cell membrane</location>
        <topology evidence="1">Multi-pass membrane protein</topology>
    </subcellularLocation>
</comment>
<dbReference type="EMBL" id="SDGZ01000020">
    <property type="protein sequence ID" value="TYC48455.1"/>
    <property type="molecule type" value="Genomic_DNA"/>
</dbReference>
<evidence type="ECO:0000256" key="1">
    <source>
        <dbReference type="ARBA" id="ARBA00004651"/>
    </source>
</evidence>
<dbReference type="InterPro" id="IPR003352">
    <property type="entry name" value="PTS_EIIC"/>
</dbReference>
<evidence type="ECO:0000313" key="10">
    <source>
        <dbReference type="EMBL" id="TYC48455.1"/>
    </source>
</evidence>
<accession>A0A6C2C591</accession>
<comment type="caution">
    <text evidence="10">The sequence shown here is derived from an EMBL/GenBank/DDBJ whole genome shotgun (WGS) entry which is preliminary data.</text>
</comment>
<evidence type="ECO:0000256" key="8">
    <source>
        <dbReference type="SAM" id="Phobius"/>
    </source>
</evidence>
<keyword evidence="2" id="KW-0813">Transport</keyword>
<evidence type="ECO:0000256" key="5">
    <source>
        <dbReference type="ARBA" id="ARBA00022692"/>
    </source>
</evidence>
<evidence type="ECO:0000256" key="4">
    <source>
        <dbReference type="ARBA" id="ARBA00022597"/>
    </source>
</evidence>
<organism evidence="10 11">
    <name type="scientific">Weissella muntiaci</name>
    <dbReference type="NCBI Taxonomy" id="2508881"/>
    <lineage>
        <taxon>Bacteria</taxon>
        <taxon>Bacillati</taxon>
        <taxon>Bacillota</taxon>
        <taxon>Bacilli</taxon>
        <taxon>Lactobacillales</taxon>
        <taxon>Lactobacillaceae</taxon>
        <taxon>Weissella</taxon>
    </lineage>
</organism>
<sequence>MSNEVFDGNYRFNLKDFLFKILSGSAQGILIGVLPSAILKYVLRPFIQDGMQWAMNLNAILVLFSSFIPLLIGLAIAMQFKMKALDVGVLTIAVGAASGSIKWAAAPAGFVNPITGVASKAPANVYLASGAGDVINAMIVAAIGVLVIWLVYKYLWGFGALAIILSPLVIGGGVGLLGLTIAPAVAHVTTWLGDMVQYFTTLLPLPMSILIAMAFSFIIITPVSTVGIALAISLAGLGSGAAGVGVVATTVVLLINSVKVNKKGTSVAIFLGAMKGMMPSVFKRPQMILSFLLTAAISAIPVAMFNVQGTPTTAGFGWIGMVSPIQSSVMDTADKAFQTHTVSPMIAILTFFVVPIIAGFFSDFLFTKVIKVYKPTDLQQEL</sequence>
<feature type="transmembrane region" description="Helical" evidence="8">
    <location>
        <begin position="84"/>
        <end position="105"/>
    </location>
</feature>
<feature type="domain" description="Phosphotransferase system EIIC" evidence="9">
    <location>
        <begin position="20"/>
        <end position="379"/>
    </location>
</feature>
<feature type="transmembrane region" description="Helical" evidence="8">
    <location>
        <begin position="287"/>
        <end position="307"/>
    </location>
</feature>
<dbReference type="Proteomes" id="UP000371977">
    <property type="component" value="Unassembled WGS sequence"/>
</dbReference>
<feature type="transmembrane region" description="Helical" evidence="8">
    <location>
        <begin position="345"/>
        <end position="366"/>
    </location>
</feature>
<name>A0A6C2C591_9LACO</name>
<keyword evidence="6 8" id="KW-1133">Transmembrane helix</keyword>
<feature type="transmembrane region" description="Helical" evidence="8">
    <location>
        <begin position="125"/>
        <end position="152"/>
    </location>
</feature>
<keyword evidence="4 10" id="KW-0762">Sugar transport</keyword>
<dbReference type="GO" id="GO:0009401">
    <property type="term" value="P:phosphoenolpyruvate-dependent sugar phosphotransferase system"/>
    <property type="evidence" value="ECO:0007669"/>
    <property type="project" value="InterPro"/>
</dbReference>
<dbReference type="AlphaFoldDB" id="A0A6C2C591"/>
<evidence type="ECO:0000256" key="2">
    <source>
        <dbReference type="ARBA" id="ARBA00022448"/>
    </source>
</evidence>
<dbReference type="Pfam" id="PF13303">
    <property type="entry name" value="PTS_EIIC_2"/>
    <property type="match status" value="1"/>
</dbReference>
<feature type="transmembrane region" description="Helical" evidence="8">
    <location>
        <begin position="158"/>
        <end position="186"/>
    </location>
</feature>
<gene>
    <name evidence="10" type="ORF">ESZ50_08830</name>
</gene>
<evidence type="ECO:0000259" key="9">
    <source>
        <dbReference type="Pfam" id="PF13303"/>
    </source>
</evidence>